<dbReference type="Proteomes" id="UP001412067">
    <property type="component" value="Unassembled WGS sequence"/>
</dbReference>
<proteinExistence type="predicted"/>
<comment type="caution">
    <text evidence="1">The sequence shown here is derived from an EMBL/GenBank/DDBJ whole genome shotgun (WGS) entry which is preliminary data.</text>
</comment>
<gene>
    <name evidence="1" type="ORF">KSP40_PGU021101</name>
</gene>
<evidence type="ECO:0000313" key="1">
    <source>
        <dbReference type="EMBL" id="KAK8959155.1"/>
    </source>
</evidence>
<accession>A0ABR2M4T2</accession>
<name>A0ABR2M4T2_9ASPA</name>
<evidence type="ECO:0000313" key="2">
    <source>
        <dbReference type="Proteomes" id="UP001412067"/>
    </source>
</evidence>
<dbReference type="EMBL" id="JBBWWR010000012">
    <property type="protein sequence ID" value="KAK8959155.1"/>
    <property type="molecule type" value="Genomic_DNA"/>
</dbReference>
<protein>
    <submittedName>
        <fullName evidence="1">Uncharacterized protein</fullName>
    </submittedName>
</protein>
<reference evidence="1 2" key="1">
    <citation type="journal article" date="2022" name="Nat. Plants">
        <title>Genomes of leafy and leafless Platanthera orchids illuminate the evolution of mycoheterotrophy.</title>
        <authorList>
            <person name="Li M.H."/>
            <person name="Liu K.W."/>
            <person name="Li Z."/>
            <person name="Lu H.C."/>
            <person name="Ye Q.L."/>
            <person name="Zhang D."/>
            <person name="Wang J.Y."/>
            <person name="Li Y.F."/>
            <person name="Zhong Z.M."/>
            <person name="Liu X."/>
            <person name="Yu X."/>
            <person name="Liu D.K."/>
            <person name="Tu X.D."/>
            <person name="Liu B."/>
            <person name="Hao Y."/>
            <person name="Liao X.Y."/>
            <person name="Jiang Y.T."/>
            <person name="Sun W.H."/>
            <person name="Chen J."/>
            <person name="Chen Y.Q."/>
            <person name="Ai Y."/>
            <person name="Zhai J.W."/>
            <person name="Wu S.S."/>
            <person name="Zhou Z."/>
            <person name="Hsiao Y.Y."/>
            <person name="Wu W.L."/>
            <person name="Chen Y.Y."/>
            <person name="Lin Y.F."/>
            <person name="Hsu J.L."/>
            <person name="Li C.Y."/>
            <person name="Wang Z.W."/>
            <person name="Zhao X."/>
            <person name="Zhong W.Y."/>
            <person name="Ma X.K."/>
            <person name="Ma L."/>
            <person name="Huang J."/>
            <person name="Chen G.Z."/>
            <person name="Huang M.Z."/>
            <person name="Huang L."/>
            <person name="Peng D.H."/>
            <person name="Luo Y.B."/>
            <person name="Zou S.Q."/>
            <person name="Chen S.P."/>
            <person name="Lan S."/>
            <person name="Tsai W.C."/>
            <person name="Van de Peer Y."/>
            <person name="Liu Z.J."/>
        </authorList>
    </citation>
    <scope>NUCLEOTIDE SEQUENCE [LARGE SCALE GENOMIC DNA]</scope>
    <source>
        <strain evidence="1">Lor288</strain>
    </source>
</reference>
<keyword evidence="2" id="KW-1185">Reference proteome</keyword>
<sequence length="86" mass="9364">MACIQSWISNGGCLRKLMRKNVAEGPAVVEREGWPASALTTPCNHGAGSWSQSRSHLRPWRRLLAVRPAGQARQTDGLDVADHQGC</sequence>
<organism evidence="1 2">
    <name type="scientific">Platanthera guangdongensis</name>
    <dbReference type="NCBI Taxonomy" id="2320717"/>
    <lineage>
        <taxon>Eukaryota</taxon>
        <taxon>Viridiplantae</taxon>
        <taxon>Streptophyta</taxon>
        <taxon>Embryophyta</taxon>
        <taxon>Tracheophyta</taxon>
        <taxon>Spermatophyta</taxon>
        <taxon>Magnoliopsida</taxon>
        <taxon>Liliopsida</taxon>
        <taxon>Asparagales</taxon>
        <taxon>Orchidaceae</taxon>
        <taxon>Orchidoideae</taxon>
        <taxon>Orchideae</taxon>
        <taxon>Orchidinae</taxon>
        <taxon>Platanthera</taxon>
    </lineage>
</organism>